<dbReference type="Gene3D" id="3.60.21.10">
    <property type="match status" value="1"/>
</dbReference>
<dbReference type="AlphaFoldDB" id="A0A2I0R436"/>
<dbReference type="Proteomes" id="UP000236654">
    <property type="component" value="Unassembled WGS sequence"/>
</dbReference>
<sequence length="550" mass="61676">MKKILTILVAGSFLTACGTNSNENQSENQSAKQMTDNSGDTLTILQTADIHGQIEVHDELFWENDEITFKRLGGLANMKTLFDTERAKNPEGTIILDGGDLIQGGAVAALSKGSAFSGIVKAMEYDFLIPGNWEVVYGKKTMIDVLKAYETPVIAANMYDDETEDYIFPPYFIKEMKGTKLGFISYNDPDIPVRQNPSFSKGIGFEKIHHNLAELVDKLKDEEGVDVLFLVTHIGISKQFDLSNDPSLSKVDYILGNDTHERVREPLQGEFSRVTEPGAFASFVGKMQLVVKDGEIEYEGYELMEVDPEKYAPNPKVAAVIEEETAPYKEKISRVLGYTSTPLYRYFVVENPMDNFITDAARWKTGADISISNGFRFSPPLVPGEDGKAAITYEYLWNMLPVNEYIKTGKATGQQVHDWMESEIHNVFADNPKERFGGWLVRFSGMTLKFDSSKPKGERVIEIMVGGEPLDLDRVYNISACRREGEPDHMLCRMPNLTDTEVKEYTAHEVLEEYLKEKGTISPVRDGRAKAVDLGDNVLSQLPGTDYHFH</sequence>
<dbReference type="GO" id="GO:0016787">
    <property type="term" value="F:hydrolase activity"/>
    <property type="evidence" value="ECO:0007669"/>
    <property type="project" value="UniProtKB-KW"/>
</dbReference>
<dbReference type="InterPro" id="IPR036907">
    <property type="entry name" value="5'-Nucleotdase_C_sf"/>
</dbReference>
<keyword evidence="2" id="KW-0547">Nucleotide-binding</keyword>
<feature type="domain" description="5'-Nucleotidase C-terminal" evidence="4">
    <location>
        <begin position="349"/>
        <end position="478"/>
    </location>
</feature>
<dbReference type="PRINTS" id="PR01607">
    <property type="entry name" value="APYRASEFAMLY"/>
</dbReference>
<dbReference type="SUPFAM" id="SSF56300">
    <property type="entry name" value="Metallo-dependent phosphatases"/>
    <property type="match status" value="1"/>
</dbReference>
<dbReference type="InterPro" id="IPR029052">
    <property type="entry name" value="Metallo-depent_PP-like"/>
</dbReference>
<dbReference type="InterPro" id="IPR004843">
    <property type="entry name" value="Calcineurin-like_PHP"/>
</dbReference>
<name>A0A2I0R436_9FLAO</name>
<dbReference type="PROSITE" id="PS51257">
    <property type="entry name" value="PROKAR_LIPOPROTEIN"/>
    <property type="match status" value="1"/>
</dbReference>
<protein>
    <submittedName>
        <fullName evidence="5">Bifunctional metallophosphatase/5'-nucleotidase</fullName>
    </submittedName>
</protein>
<evidence type="ECO:0000256" key="2">
    <source>
        <dbReference type="RuleBase" id="RU362119"/>
    </source>
</evidence>
<organism evidence="5 6">
    <name type="scientific">Brumimicrobium salinarum</name>
    <dbReference type="NCBI Taxonomy" id="2058658"/>
    <lineage>
        <taxon>Bacteria</taxon>
        <taxon>Pseudomonadati</taxon>
        <taxon>Bacteroidota</taxon>
        <taxon>Flavobacteriia</taxon>
        <taxon>Flavobacteriales</taxon>
        <taxon>Crocinitomicaceae</taxon>
        <taxon>Brumimicrobium</taxon>
    </lineage>
</organism>
<dbReference type="GO" id="GO:0030288">
    <property type="term" value="C:outer membrane-bounded periplasmic space"/>
    <property type="evidence" value="ECO:0007669"/>
    <property type="project" value="TreeGrafter"/>
</dbReference>
<dbReference type="SUPFAM" id="SSF55816">
    <property type="entry name" value="5'-nucleotidase (syn. UDP-sugar hydrolase), C-terminal domain"/>
    <property type="match status" value="1"/>
</dbReference>
<keyword evidence="2" id="KW-0378">Hydrolase</keyword>
<evidence type="ECO:0000313" key="5">
    <source>
        <dbReference type="EMBL" id="PKR81337.1"/>
    </source>
</evidence>
<keyword evidence="6" id="KW-1185">Reference proteome</keyword>
<feature type="domain" description="Calcineurin-like phosphoesterase" evidence="3">
    <location>
        <begin position="43"/>
        <end position="260"/>
    </location>
</feature>
<comment type="caution">
    <text evidence="5">The sequence shown here is derived from an EMBL/GenBank/DDBJ whole genome shotgun (WGS) entry which is preliminary data.</text>
</comment>
<gene>
    <name evidence="5" type="ORF">CW751_04585</name>
</gene>
<dbReference type="RefSeq" id="WP_101333818.1">
    <property type="nucleotide sequence ID" value="NZ_PJNI01000003.1"/>
</dbReference>
<keyword evidence="1" id="KW-0732">Signal</keyword>
<accession>A0A2I0R436</accession>
<evidence type="ECO:0000313" key="6">
    <source>
        <dbReference type="Proteomes" id="UP000236654"/>
    </source>
</evidence>
<dbReference type="InterPro" id="IPR008334">
    <property type="entry name" value="5'-Nucleotdase_C"/>
</dbReference>
<dbReference type="Gene3D" id="3.90.780.10">
    <property type="entry name" value="5'-Nucleotidase, C-terminal domain"/>
    <property type="match status" value="1"/>
</dbReference>
<dbReference type="Pfam" id="PF02872">
    <property type="entry name" value="5_nucleotid_C"/>
    <property type="match status" value="1"/>
</dbReference>
<dbReference type="OrthoDB" id="9775118at2"/>
<dbReference type="InterPro" id="IPR006179">
    <property type="entry name" value="5_nucleotidase/apyrase"/>
</dbReference>
<dbReference type="PANTHER" id="PTHR11575:SF24">
    <property type="entry name" value="5'-NUCLEOTIDASE"/>
    <property type="match status" value="1"/>
</dbReference>
<evidence type="ECO:0000259" key="4">
    <source>
        <dbReference type="Pfam" id="PF02872"/>
    </source>
</evidence>
<dbReference type="Pfam" id="PF00149">
    <property type="entry name" value="Metallophos"/>
    <property type="match status" value="1"/>
</dbReference>
<dbReference type="PANTHER" id="PTHR11575">
    <property type="entry name" value="5'-NUCLEOTIDASE-RELATED"/>
    <property type="match status" value="1"/>
</dbReference>
<reference evidence="5 6" key="1">
    <citation type="submission" date="2017-12" db="EMBL/GenBank/DDBJ databases">
        <title>The draft genome sequence of Brumimicrobium saltpan LHR20.</title>
        <authorList>
            <person name="Do Z.-J."/>
            <person name="Luo H.-R."/>
        </authorList>
    </citation>
    <scope>NUCLEOTIDE SEQUENCE [LARGE SCALE GENOMIC DNA]</scope>
    <source>
        <strain evidence="5 6">LHR20</strain>
    </source>
</reference>
<dbReference type="EMBL" id="PJNI01000003">
    <property type="protein sequence ID" value="PKR81337.1"/>
    <property type="molecule type" value="Genomic_DNA"/>
</dbReference>
<comment type="similarity">
    <text evidence="2">Belongs to the 5'-nucleotidase family.</text>
</comment>
<evidence type="ECO:0000259" key="3">
    <source>
        <dbReference type="Pfam" id="PF00149"/>
    </source>
</evidence>
<dbReference type="GO" id="GO:0000166">
    <property type="term" value="F:nucleotide binding"/>
    <property type="evidence" value="ECO:0007669"/>
    <property type="project" value="UniProtKB-KW"/>
</dbReference>
<dbReference type="GO" id="GO:0009166">
    <property type="term" value="P:nucleotide catabolic process"/>
    <property type="evidence" value="ECO:0007669"/>
    <property type="project" value="InterPro"/>
</dbReference>
<proteinExistence type="inferred from homology"/>
<evidence type="ECO:0000256" key="1">
    <source>
        <dbReference type="ARBA" id="ARBA00022729"/>
    </source>
</evidence>